<reference evidence="1 2" key="1">
    <citation type="submission" date="2016-11" db="EMBL/GenBank/DDBJ databases">
        <authorList>
            <person name="Jaros S."/>
            <person name="Januszkiewicz K."/>
            <person name="Wedrychowicz H."/>
        </authorList>
    </citation>
    <scope>NUCLEOTIDE SEQUENCE [LARGE SCALE GENOMIC DNA]</scope>
    <source>
        <strain evidence="1 2">GAS138</strain>
    </source>
</reference>
<protein>
    <submittedName>
        <fullName evidence="1">Uncharacterized protein</fullName>
    </submittedName>
</protein>
<organism evidence="1 2">
    <name type="scientific">Bradyrhizobium erythrophlei</name>
    <dbReference type="NCBI Taxonomy" id="1437360"/>
    <lineage>
        <taxon>Bacteria</taxon>
        <taxon>Pseudomonadati</taxon>
        <taxon>Pseudomonadota</taxon>
        <taxon>Alphaproteobacteria</taxon>
        <taxon>Hyphomicrobiales</taxon>
        <taxon>Nitrobacteraceae</taxon>
        <taxon>Bradyrhizobium</taxon>
    </lineage>
</organism>
<proteinExistence type="predicted"/>
<dbReference type="AlphaFoldDB" id="A0A1M5HJ55"/>
<dbReference type="EMBL" id="LT670817">
    <property type="protein sequence ID" value="SHG15996.1"/>
    <property type="molecule type" value="Genomic_DNA"/>
</dbReference>
<sequence length="236" mass="25513">MRGTAMPDDLNRLKKRVPHQASVSTILGPAAGFIDETLRTFGLPLFWPYDSLEAAVEVLLNSSDAVYRGQNVPYGDGKPVVLVPGHLGGDVTLAPLSMWLHAIGYRPAKSNILININDRSLDNPLTVASRGAALRIGRKTIMIAFDTGLRSALRVAEVEREYVSDVIALGLSDPMPAAPTGVRLHVIESARRASVAPDQRVNIVPGSRALLYVNPAAWRVLAGILREIPITLLDRS</sequence>
<accession>A0A1M5HJ55</accession>
<evidence type="ECO:0000313" key="2">
    <source>
        <dbReference type="Proteomes" id="UP000189796"/>
    </source>
</evidence>
<name>A0A1M5HJ55_9BRAD</name>
<dbReference type="Proteomes" id="UP000189796">
    <property type="component" value="Chromosome I"/>
</dbReference>
<gene>
    <name evidence="1" type="ORF">SAMN05443248_0500</name>
</gene>
<evidence type="ECO:0000313" key="1">
    <source>
        <dbReference type="EMBL" id="SHG15996.1"/>
    </source>
</evidence>